<evidence type="ECO:0000256" key="4">
    <source>
        <dbReference type="ARBA" id="ARBA00022490"/>
    </source>
</evidence>
<evidence type="ECO:0000256" key="1">
    <source>
        <dbReference type="ARBA" id="ARBA00004536"/>
    </source>
</evidence>
<dbReference type="GO" id="GO:0007155">
    <property type="term" value="P:cell adhesion"/>
    <property type="evidence" value="ECO:0007669"/>
    <property type="project" value="UniProtKB-KW"/>
</dbReference>
<evidence type="ECO:0008006" key="13">
    <source>
        <dbReference type="Google" id="ProtNLM"/>
    </source>
</evidence>
<keyword evidence="4" id="KW-0963">Cytoplasm</keyword>
<evidence type="ECO:0000256" key="6">
    <source>
        <dbReference type="ARBA" id="ARBA00022949"/>
    </source>
</evidence>
<evidence type="ECO:0000256" key="5">
    <source>
        <dbReference type="ARBA" id="ARBA00022889"/>
    </source>
</evidence>
<evidence type="ECO:0000256" key="2">
    <source>
        <dbReference type="ARBA" id="ARBA00004607"/>
    </source>
</evidence>
<dbReference type="PANTHER" id="PTHR46507">
    <property type="entry name" value="AFADIN- AND ALPHA-ACTININ-BINDING PROTEIN"/>
    <property type="match status" value="1"/>
</dbReference>
<keyword evidence="6" id="KW-0965">Cell junction</keyword>
<dbReference type="InterPro" id="IPR021622">
    <property type="entry name" value="Afadin/alpha-actinin-bd"/>
</dbReference>
<evidence type="ECO:0000313" key="12">
    <source>
        <dbReference type="Proteomes" id="UP001591681"/>
    </source>
</evidence>
<keyword evidence="12" id="KW-1185">Reference proteome</keyword>
<comment type="similarity">
    <text evidence="3">Belongs to the ADIP family.</text>
</comment>
<protein>
    <recommendedName>
        <fullName evidence="13">Afadin- and alpha-actinin-binding protein-like</fullName>
    </recommendedName>
</protein>
<dbReference type="InterPro" id="IPR052300">
    <property type="entry name" value="Adhesion_Centrosome_assoc"/>
</dbReference>
<dbReference type="Proteomes" id="UP001591681">
    <property type="component" value="Unassembled WGS sequence"/>
</dbReference>
<dbReference type="AlphaFoldDB" id="A0ABD1KEI7"/>
<comment type="subcellular location">
    <subcellularLocation>
        <location evidence="1">Cell junction</location>
        <location evidence="1">Adherens junction</location>
    </subcellularLocation>
    <subcellularLocation>
        <location evidence="2">Cytoplasm</location>
        <location evidence="2">Cytoskeleton</location>
        <location evidence="2">Microtubule organizing center</location>
        <location evidence="2">Centrosome</location>
        <location evidence="2">Centriolar satellite</location>
    </subcellularLocation>
</comment>
<keyword evidence="8" id="KW-0206">Cytoskeleton</keyword>
<keyword evidence="5" id="KW-0130">Cell adhesion</keyword>
<accession>A0ABD1KEI7</accession>
<feature type="compositionally biased region" description="Basic residues" evidence="10">
    <location>
        <begin position="435"/>
        <end position="444"/>
    </location>
</feature>
<evidence type="ECO:0000256" key="10">
    <source>
        <dbReference type="SAM" id="MobiDB-lite"/>
    </source>
</evidence>
<evidence type="ECO:0000256" key="8">
    <source>
        <dbReference type="ARBA" id="ARBA00023212"/>
    </source>
</evidence>
<feature type="compositionally biased region" description="Acidic residues" evidence="10">
    <location>
        <begin position="398"/>
        <end position="414"/>
    </location>
</feature>
<feature type="coiled-coil region" evidence="9">
    <location>
        <begin position="184"/>
        <end position="236"/>
    </location>
</feature>
<evidence type="ECO:0000256" key="7">
    <source>
        <dbReference type="ARBA" id="ARBA00023054"/>
    </source>
</evidence>
<organism evidence="11 12">
    <name type="scientific">Coilia grayii</name>
    <name type="common">Gray's grenadier anchovy</name>
    <dbReference type="NCBI Taxonomy" id="363190"/>
    <lineage>
        <taxon>Eukaryota</taxon>
        <taxon>Metazoa</taxon>
        <taxon>Chordata</taxon>
        <taxon>Craniata</taxon>
        <taxon>Vertebrata</taxon>
        <taxon>Euteleostomi</taxon>
        <taxon>Actinopterygii</taxon>
        <taxon>Neopterygii</taxon>
        <taxon>Teleostei</taxon>
        <taxon>Clupei</taxon>
        <taxon>Clupeiformes</taxon>
        <taxon>Clupeoidei</taxon>
        <taxon>Engraulidae</taxon>
        <taxon>Coilinae</taxon>
        <taxon>Coilia</taxon>
    </lineage>
</organism>
<dbReference type="EMBL" id="JBHFQA010000006">
    <property type="protein sequence ID" value="KAL2097278.1"/>
    <property type="molecule type" value="Genomic_DNA"/>
</dbReference>
<evidence type="ECO:0000256" key="9">
    <source>
        <dbReference type="SAM" id="Coils"/>
    </source>
</evidence>
<proteinExistence type="inferred from homology"/>
<dbReference type="PANTHER" id="PTHR46507:SF2">
    <property type="entry name" value="AFADIN- AND ALPHA-ACTININ-BINDING PROTEIN"/>
    <property type="match status" value="1"/>
</dbReference>
<sequence length="491" mass="56584">MNACTKPINVQMTNDKYLLNEGRPSTPAEPRLKHFNNCYQTKEINSDSQLQMSPLRQNPVLTMPRSLMLDLNYSAFCTEETITQCISYINQEVASLGLSEQSVEPCEGGKGLQAVSTLNLLHQLLQVDRRCLNAMDDLQVQLLRSGSDLEHLRHSHTRLKDHVEYTRRENAKLLESERQLLLKIQTLQSCLKSEKEEVQKLQRIISSRATQYNHSAKKMERECTKLKERLNRMLVDKSEKKLVSSAIEVSSTMERPDGKRSLWKTDRGENRCEGEMYSVVLEDYEARQKSLMVDNVEMRKVLQQMKEDMVSILSSETSVATGGVPENSLEPVSLETEDEDEEEACASSRDNLEQSCEQAREQLTGSIRQHWRRLKNRMQRLDSQVLLAAGEECKQEGEEVTSEQAHEEEEEEELERTRQKLMKECMDHTEQLSPGRHRRRRQKRRAFEDDRATLFPEQNKNVTSEWATPSSSGALGENDEDDWTPATSIFL</sequence>
<evidence type="ECO:0000313" key="11">
    <source>
        <dbReference type="EMBL" id="KAL2097278.1"/>
    </source>
</evidence>
<feature type="region of interest" description="Disordered" evidence="10">
    <location>
        <begin position="393"/>
        <end position="491"/>
    </location>
</feature>
<name>A0ABD1KEI7_9TELE</name>
<evidence type="ECO:0000256" key="3">
    <source>
        <dbReference type="ARBA" id="ARBA00009291"/>
    </source>
</evidence>
<dbReference type="GO" id="GO:0034451">
    <property type="term" value="C:centriolar satellite"/>
    <property type="evidence" value="ECO:0007669"/>
    <property type="project" value="UniProtKB-SubCell"/>
</dbReference>
<feature type="region of interest" description="Disordered" evidence="10">
    <location>
        <begin position="316"/>
        <end position="336"/>
    </location>
</feature>
<reference evidence="11 12" key="1">
    <citation type="submission" date="2024-09" db="EMBL/GenBank/DDBJ databases">
        <title>A chromosome-level genome assembly of Gray's grenadier anchovy, Coilia grayii.</title>
        <authorList>
            <person name="Fu Z."/>
        </authorList>
    </citation>
    <scope>NUCLEOTIDE SEQUENCE [LARGE SCALE GENOMIC DNA]</scope>
    <source>
        <strain evidence="11">G4</strain>
        <tissue evidence="11">Muscle</tissue>
    </source>
</reference>
<feature type="compositionally biased region" description="Polar residues" evidence="10">
    <location>
        <begin position="456"/>
        <end position="473"/>
    </location>
</feature>
<keyword evidence="7 9" id="KW-0175">Coiled coil</keyword>
<feature type="compositionally biased region" description="Basic and acidic residues" evidence="10">
    <location>
        <begin position="415"/>
        <end position="430"/>
    </location>
</feature>
<dbReference type="Pfam" id="PF11559">
    <property type="entry name" value="ADIP"/>
    <property type="match status" value="1"/>
</dbReference>
<comment type="caution">
    <text evidence="11">The sequence shown here is derived from an EMBL/GenBank/DDBJ whole genome shotgun (WGS) entry which is preliminary data.</text>
</comment>
<dbReference type="GO" id="GO:0005912">
    <property type="term" value="C:adherens junction"/>
    <property type="evidence" value="ECO:0007669"/>
    <property type="project" value="UniProtKB-SubCell"/>
</dbReference>
<gene>
    <name evidence="11" type="ORF">ACEWY4_006485</name>
</gene>